<accession>A0A1D3TUK8</accession>
<name>A0A1D3TUK8_9FIRM</name>
<evidence type="ECO:0000313" key="2">
    <source>
        <dbReference type="Proteomes" id="UP000199315"/>
    </source>
</evidence>
<keyword evidence="2" id="KW-1185">Reference proteome</keyword>
<gene>
    <name evidence="1" type="ORF">SAMN05421730_101380</name>
</gene>
<protein>
    <submittedName>
        <fullName evidence="1">Uncharacterized protein</fullName>
    </submittedName>
</protein>
<evidence type="ECO:0000313" key="1">
    <source>
        <dbReference type="EMBL" id="SCP97775.1"/>
    </source>
</evidence>
<dbReference type="EMBL" id="FMKA01000013">
    <property type="protein sequence ID" value="SCP97775.1"/>
    <property type="molecule type" value="Genomic_DNA"/>
</dbReference>
<dbReference type="AlphaFoldDB" id="A0A1D3TUK8"/>
<sequence>MHFDIEKFFVDAGLTRISTEDSWRGTYSIAGYAPRIVIHSYPGVGDVVIRRPDNQVLYVESKKGNLSKGKVSTEYGLMREAIGQLMTCERYSNFTELAVAVPHSDKSKELATRWSRLPQIKNSGIRFLLVNEAGNVLKI</sequence>
<reference evidence="1 2" key="1">
    <citation type="submission" date="2016-09" db="EMBL/GenBank/DDBJ databases">
        <authorList>
            <person name="Capua I."/>
            <person name="De Benedictis P."/>
            <person name="Joannis T."/>
            <person name="Lombin L.H."/>
            <person name="Cattoli G."/>
        </authorList>
    </citation>
    <scope>NUCLEOTIDE SEQUENCE [LARGE SCALE GENOMIC DNA]</scope>
    <source>
        <strain evidence="1 2">GluBS11</strain>
    </source>
</reference>
<proteinExistence type="predicted"/>
<organism evidence="1 2">
    <name type="scientific">Anaerobium acetethylicum</name>
    <dbReference type="NCBI Taxonomy" id="1619234"/>
    <lineage>
        <taxon>Bacteria</taxon>
        <taxon>Bacillati</taxon>
        <taxon>Bacillota</taxon>
        <taxon>Clostridia</taxon>
        <taxon>Lachnospirales</taxon>
        <taxon>Lachnospiraceae</taxon>
        <taxon>Anaerobium</taxon>
    </lineage>
</organism>
<dbReference type="Proteomes" id="UP000199315">
    <property type="component" value="Unassembled WGS sequence"/>
</dbReference>